<dbReference type="PROSITE" id="PS50041">
    <property type="entry name" value="C_TYPE_LECTIN_2"/>
    <property type="match status" value="1"/>
</dbReference>
<reference evidence="3" key="1">
    <citation type="submission" date="2025-08" db="UniProtKB">
        <authorList>
            <consortium name="RefSeq"/>
        </authorList>
    </citation>
    <scope>IDENTIFICATION</scope>
    <source>
        <tissue evidence="3">Testes</tissue>
    </source>
</reference>
<feature type="non-terminal residue" evidence="3">
    <location>
        <position position="171"/>
    </location>
</feature>
<dbReference type="CDD" id="cd00037">
    <property type="entry name" value="CLECT"/>
    <property type="match status" value="1"/>
</dbReference>
<dbReference type="SMART" id="SM00034">
    <property type="entry name" value="CLECT"/>
    <property type="match status" value="1"/>
</dbReference>
<dbReference type="InterPro" id="IPR016187">
    <property type="entry name" value="CTDL_fold"/>
</dbReference>
<feature type="non-terminal residue" evidence="3">
    <location>
        <position position="1"/>
    </location>
</feature>
<keyword evidence="2" id="KW-1185">Reference proteome</keyword>
<dbReference type="InterPro" id="IPR001304">
    <property type="entry name" value="C-type_lectin-like"/>
</dbReference>
<name>A0ABM0M0Q6_SACKO</name>
<organism evidence="2 3">
    <name type="scientific">Saccoglossus kowalevskii</name>
    <name type="common">Acorn worm</name>
    <dbReference type="NCBI Taxonomy" id="10224"/>
    <lineage>
        <taxon>Eukaryota</taxon>
        <taxon>Metazoa</taxon>
        <taxon>Hemichordata</taxon>
        <taxon>Enteropneusta</taxon>
        <taxon>Harrimaniidae</taxon>
        <taxon>Saccoglossus</taxon>
    </lineage>
</organism>
<dbReference type="GeneID" id="102802580"/>
<gene>
    <name evidence="3" type="primary">LOC102802580</name>
</gene>
<dbReference type="SUPFAM" id="SSF56436">
    <property type="entry name" value="C-type lectin-like"/>
    <property type="match status" value="1"/>
</dbReference>
<protein>
    <submittedName>
        <fullName evidence="3">Perlucin-like protein-like</fullName>
    </submittedName>
</protein>
<proteinExistence type="predicted"/>
<dbReference type="InterPro" id="IPR050111">
    <property type="entry name" value="C-type_lectin/snaclec_domain"/>
</dbReference>
<dbReference type="InterPro" id="IPR016186">
    <property type="entry name" value="C-type_lectin-like/link_sf"/>
</dbReference>
<dbReference type="Gene3D" id="3.10.100.10">
    <property type="entry name" value="Mannose-Binding Protein A, subunit A"/>
    <property type="match status" value="1"/>
</dbReference>
<feature type="domain" description="C-type lectin" evidence="1">
    <location>
        <begin position="50"/>
        <end position="166"/>
    </location>
</feature>
<evidence type="ECO:0000259" key="1">
    <source>
        <dbReference type="PROSITE" id="PS50041"/>
    </source>
</evidence>
<evidence type="ECO:0000313" key="3">
    <source>
        <dbReference type="RefSeq" id="XP_006813597.1"/>
    </source>
</evidence>
<dbReference type="Pfam" id="PF00059">
    <property type="entry name" value="Lectin_C"/>
    <property type="match status" value="1"/>
</dbReference>
<sequence>VFTGTIETGTQYVMNSHQAWFRLKSDWTISDTGFDITYSVQCPIGYEPGYDDNCYKFVDDDPLPWEDARKLCEETQDGDLVVINDDGEMNYVLSMVGESAVVWIGYSDRSIEGDWRWVDCSKPTSWHLSQWANGEPSNNTGEDCGFSSNGLFYDELCSIRHGFVCEIITNK</sequence>
<evidence type="ECO:0000313" key="2">
    <source>
        <dbReference type="Proteomes" id="UP000694865"/>
    </source>
</evidence>
<dbReference type="RefSeq" id="XP_006813597.1">
    <property type="nucleotide sequence ID" value="XM_006813534.1"/>
</dbReference>
<accession>A0ABM0M0Q6</accession>
<dbReference type="Proteomes" id="UP000694865">
    <property type="component" value="Unplaced"/>
</dbReference>
<dbReference type="PANTHER" id="PTHR22803">
    <property type="entry name" value="MANNOSE, PHOSPHOLIPASE, LECTIN RECEPTOR RELATED"/>
    <property type="match status" value="1"/>
</dbReference>